<dbReference type="PANTHER" id="PTHR10953">
    <property type="entry name" value="UBIQUITIN-ACTIVATING ENZYME E1"/>
    <property type="match status" value="1"/>
</dbReference>
<evidence type="ECO:0000259" key="5">
    <source>
        <dbReference type="Pfam" id="PF00899"/>
    </source>
</evidence>
<accession>A0A9P8TWX7</accession>
<gene>
    <name evidence="6" type="ORF">Trco_004241</name>
</gene>
<dbReference type="InterPro" id="IPR045886">
    <property type="entry name" value="ThiF/MoeB/HesA"/>
</dbReference>
<proteinExistence type="inferred from homology"/>
<dbReference type="SUPFAM" id="SSF69572">
    <property type="entry name" value="Activating enzymes of the ubiquitin-like proteins"/>
    <property type="match status" value="1"/>
</dbReference>
<evidence type="ECO:0000256" key="1">
    <source>
        <dbReference type="ARBA" id="ARBA00005032"/>
    </source>
</evidence>
<dbReference type="InterPro" id="IPR030667">
    <property type="entry name" value="APP-BP1"/>
</dbReference>
<evidence type="ECO:0000256" key="2">
    <source>
        <dbReference type="ARBA" id="ARBA00006868"/>
    </source>
</evidence>
<dbReference type="GO" id="GO:0005737">
    <property type="term" value="C:cytoplasm"/>
    <property type="evidence" value="ECO:0007669"/>
    <property type="project" value="TreeGrafter"/>
</dbReference>
<dbReference type="Gene3D" id="3.40.50.12550">
    <property type="entry name" value="Ubiquitin-activating enzyme E1, inactive adenylation domain, subdomain 2"/>
    <property type="match status" value="1"/>
</dbReference>
<comment type="function">
    <text evidence="4">Regulatory subunit of the dimeric UBA3-ULA1 E1 enzyme.</text>
</comment>
<protein>
    <recommendedName>
        <fullName evidence="4">NEDD8-activating enzyme E1 regulatory subunit</fullName>
    </recommendedName>
</protein>
<dbReference type="OrthoDB" id="1708823at2759"/>
<dbReference type="InterPro" id="IPR000594">
    <property type="entry name" value="ThiF_NAD_FAD-bd"/>
</dbReference>
<dbReference type="AlphaFoldDB" id="A0A9P8TWX7"/>
<dbReference type="GO" id="GO:0045116">
    <property type="term" value="P:protein neddylation"/>
    <property type="evidence" value="ECO:0007669"/>
    <property type="project" value="UniProtKB-UniRule"/>
</dbReference>
<evidence type="ECO:0000313" key="7">
    <source>
        <dbReference type="Proteomes" id="UP000827724"/>
    </source>
</evidence>
<comment type="caution">
    <text evidence="6">The sequence shown here is derived from an EMBL/GenBank/DDBJ whole genome shotgun (WGS) entry which is preliminary data.</text>
</comment>
<evidence type="ECO:0000256" key="3">
    <source>
        <dbReference type="ARBA" id="ARBA00022786"/>
    </source>
</evidence>
<dbReference type="PANTHER" id="PTHR10953:SF29">
    <property type="entry name" value="NEDD8-ACTIVATING ENZYME E1 REGULATORY SUBUNIT"/>
    <property type="match status" value="1"/>
</dbReference>
<comment type="similarity">
    <text evidence="2 4">Belongs to the ubiquitin-activating E1 family. ULA1 subfamily.</text>
</comment>
<name>A0A9P8TWX7_9HYPO</name>
<comment type="pathway">
    <text evidence="1 4">Protein modification; protein neddylation.</text>
</comment>
<dbReference type="Pfam" id="PF00899">
    <property type="entry name" value="ThiF"/>
    <property type="match status" value="1"/>
</dbReference>
<keyword evidence="7" id="KW-1185">Reference proteome</keyword>
<dbReference type="InterPro" id="IPR035985">
    <property type="entry name" value="Ubiquitin-activating_enz"/>
</dbReference>
<dbReference type="PIRSF" id="PIRSF039099">
    <property type="entry name" value="APP-BP1"/>
    <property type="match status" value="1"/>
</dbReference>
<evidence type="ECO:0000256" key="4">
    <source>
        <dbReference type="PIRNR" id="PIRNR039099"/>
    </source>
</evidence>
<dbReference type="Proteomes" id="UP000827724">
    <property type="component" value="Unassembled WGS sequence"/>
</dbReference>
<evidence type="ECO:0000313" key="6">
    <source>
        <dbReference type="EMBL" id="KAH6607928.1"/>
    </source>
</evidence>
<dbReference type="EMBL" id="JAIWOZ010000003">
    <property type="protein sequence ID" value="KAH6607928.1"/>
    <property type="molecule type" value="Genomic_DNA"/>
</dbReference>
<dbReference type="Gene3D" id="3.40.50.720">
    <property type="entry name" value="NAD(P)-binding Rossmann-like Domain"/>
    <property type="match status" value="1"/>
</dbReference>
<reference evidence="6" key="1">
    <citation type="submission" date="2021-08" db="EMBL/GenBank/DDBJ databases">
        <title>Chromosome-Level Trichoderma cornu-damae using Hi-C Data.</title>
        <authorList>
            <person name="Kim C.S."/>
        </authorList>
    </citation>
    <scope>NUCLEOTIDE SEQUENCE</scope>
    <source>
        <strain evidence="6">KA19-0412C</strain>
    </source>
</reference>
<feature type="domain" description="THIF-type NAD/FAD binding fold" evidence="5">
    <location>
        <begin position="53"/>
        <end position="554"/>
    </location>
</feature>
<keyword evidence="3 4" id="KW-0833">Ubl conjugation pathway</keyword>
<sequence>MLRAHWHVYTLKGTHAARPACSGYPASAQLSMTEMLAQTPPMLHGPSDKERKYDRQLRLWAASGQAALESANILLINSGPGTVGIETLKNLVLPGIGKFTIVDDAVVQDVDLGVNFFLDESSLGKSRAQCCAELLLELNPEVDGAWDSAATDPASLQGLLDAPEAFTMIMYSLPLQPGTLQVIEAYGRQHRAPLVAIHSVGFYSYFRITLPGTFPIVDTHPDETATTDLRLLAPWPELSEFANEMTKDIAGLDHHGHGHLPMVVILLHYLDVWKEEHNGACPTAYSEKTAFRQLVSNATRRDNPEGGEENFDEAVAAVMKHVVLPPIPSSLKEVFEYRHKDEQQSKSSFWIIAEAMREFYVEHQRLPVAGGLPDMKAESNVYIKLQNIYKDKARQDANEVLDRAHKISGGEHIDLAEVELFCKNARFIKLINTTGEEPPKRELGNDQVAAAAGPEMPTSLISIYLALSAVSSSIPTISADDIIAAVCQKAPALKGNERLAQVAQELSRAAGGELHNISAVTGGMVAQEVIKIITKQYVPIDNTCIFDGVESRCQVLRL</sequence>
<dbReference type="GO" id="GO:0019781">
    <property type="term" value="F:NEDD8 activating enzyme activity"/>
    <property type="evidence" value="ECO:0007669"/>
    <property type="project" value="UniProtKB-UniRule"/>
</dbReference>
<organism evidence="6 7">
    <name type="scientific">Trichoderma cornu-damae</name>
    <dbReference type="NCBI Taxonomy" id="654480"/>
    <lineage>
        <taxon>Eukaryota</taxon>
        <taxon>Fungi</taxon>
        <taxon>Dikarya</taxon>
        <taxon>Ascomycota</taxon>
        <taxon>Pezizomycotina</taxon>
        <taxon>Sordariomycetes</taxon>
        <taxon>Hypocreomycetidae</taxon>
        <taxon>Hypocreales</taxon>
        <taxon>Hypocreaceae</taxon>
        <taxon>Trichoderma</taxon>
    </lineage>
</organism>